<dbReference type="EC" id="1.8.4.11" evidence="8"/>
<reference evidence="10" key="1">
    <citation type="submission" date="2009-10" db="EMBL/GenBank/DDBJ databases">
        <title>Complete sequence of Bacillus selenitireducens MLS10.</title>
        <authorList>
            <consortium name="US DOE Joint Genome Institute"/>
            <person name="Lucas S."/>
            <person name="Copeland A."/>
            <person name="Lapidus A."/>
            <person name="Glavina del Rio T."/>
            <person name="Dalin E."/>
            <person name="Tice H."/>
            <person name="Bruce D."/>
            <person name="Goodwin L."/>
            <person name="Pitluck S."/>
            <person name="Sims D."/>
            <person name="Brettin T."/>
            <person name="Detter J.C."/>
            <person name="Han C."/>
            <person name="Larimer F."/>
            <person name="Land M."/>
            <person name="Hauser L."/>
            <person name="Kyrpides N."/>
            <person name="Ovchinnikova G."/>
            <person name="Stolz J."/>
        </authorList>
    </citation>
    <scope>NUCLEOTIDE SEQUENCE [LARGE SCALE GENOMIC DNA]</scope>
    <source>
        <strain evidence="10">MLS10</strain>
    </source>
</reference>
<protein>
    <recommendedName>
        <fullName evidence="8">Peptide methionine sulfoxide reductase MsrA</fullName>
        <shortName evidence="8">Protein-methionine-S-oxide reductase</shortName>
        <ecNumber evidence="8">1.8.4.11</ecNumber>
    </recommendedName>
    <alternativeName>
        <fullName evidence="8">Peptide-methionine (S)-S-oxide reductase</fullName>
        <shortName evidence="8">Peptide Met(O) reductase</shortName>
    </alternativeName>
</protein>
<dbReference type="STRING" id="439292.Bsel_2420"/>
<dbReference type="GO" id="GO:0008113">
    <property type="term" value="F:peptide-methionine (S)-S-oxide reductase activity"/>
    <property type="evidence" value="ECO:0007669"/>
    <property type="project" value="UniProtKB-UniRule"/>
</dbReference>
<keyword evidence="3 8" id="KW-0560">Oxidoreductase</keyword>
<dbReference type="InterPro" id="IPR011057">
    <property type="entry name" value="Mss4-like_sf"/>
</dbReference>
<dbReference type="NCBIfam" id="TIGR00401">
    <property type="entry name" value="msrA"/>
    <property type="match status" value="1"/>
</dbReference>
<organism evidence="10 11">
    <name type="scientific">Bacillus selenitireducens (strain ATCC 700615 / DSM 15326 / MLS10)</name>
    <dbReference type="NCBI Taxonomy" id="439292"/>
    <lineage>
        <taxon>Bacteria</taxon>
        <taxon>Bacillati</taxon>
        <taxon>Bacillota</taxon>
        <taxon>Bacilli</taxon>
        <taxon>Bacillales</taxon>
        <taxon>Bacillaceae</taxon>
        <taxon>Salisediminibacterium</taxon>
    </lineage>
</organism>
<evidence type="ECO:0000256" key="8">
    <source>
        <dbReference type="HAMAP-Rule" id="MF_01401"/>
    </source>
</evidence>
<dbReference type="SUPFAM" id="SSF51316">
    <property type="entry name" value="Mss4-like"/>
    <property type="match status" value="1"/>
</dbReference>
<comment type="similarity">
    <text evidence="2">Belongs to the MsrB Met sulfoxide reductase family.</text>
</comment>
<dbReference type="HOGENOM" id="CLU_031040_0_1_9"/>
<dbReference type="KEGG" id="bse:Bsel_2420"/>
<evidence type="ECO:0000259" key="9">
    <source>
        <dbReference type="PROSITE" id="PS51790"/>
    </source>
</evidence>
<dbReference type="PANTHER" id="PTHR43774">
    <property type="entry name" value="PEPTIDE METHIONINE SULFOXIDE REDUCTASE"/>
    <property type="match status" value="1"/>
</dbReference>
<dbReference type="InterPro" id="IPR002569">
    <property type="entry name" value="Met_Sox_Rdtase_MsrA_dom"/>
</dbReference>
<dbReference type="RefSeq" id="WP_013173344.1">
    <property type="nucleotide sequence ID" value="NC_014219.1"/>
</dbReference>
<comment type="similarity">
    <text evidence="1 8">Belongs to the MsrA Met sulfoxide reductase family.</text>
</comment>
<comment type="function">
    <text evidence="8">Has an important function as a repair enzyme for proteins that have been inactivated by oxidation. Catalyzes the reversible oxidation-reduction of methionine sulfoxide in proteins to methionine.</text>
</comment>
<dbReference type="HAMAP" id="MF_01401">
    <property type="entry name" value="MsrA"/>
    <property type="match status" value="1"/>
</dbReference>
<dbReference type="OrthoDB" id="4174719at2"/>
<dbReference type="FunFam" id="2.170.150.20:FF:000003">
    <property type="entry name" value="Peptide methionine sulfoxide reductase MsrB"/>
    <property type="match status" value="1"/>
</dbReference>
<name>D6XWU6_BACIE</name>
<evidence type="ECO:0000256" key="6">
    <source>
        <dbReference type="ARBA" id="ARBA00048488"/>
    </source>
</evidence>
<dbReference type="EMBL" id="CP001791">
    <property type="protein sequence ID" value="ADH99922.1"/>
    <property type="molecule type" value="Genomic_DNA"/>
</dbReference>
<dbReference type="Pfam" id="PF01625">
    <property type="entry name" value="PMSR"/>
    <property type="match status" value="1"/>
</dbReference>
<sequence>MIKKRLLLGIAAIFILALIPVGQIAYEAAFHKSSGSDRSVTAEDHTEGELATFAGGCFWCMEKPFDELEGVLDVYVGYTGGSEAYPSYEDVASGQTDHVEAVQIRYDPSLVTYETILSVFWRQIDPTDDGGQFVDRGYQYSTAVFYHDEHQKAAAEESIAALDEENRFDSPIVTPVRSADVFYLAEDYHQKFYQENPVRYRMYRSSSGRDDFLDEVWGEERYDIPESQSVGEYEGLYGVTYTDEELKEMLTPIEYEVTQEDGTEPAYRNQYWDHYEDGIYVDRVSGEPLFSSRDQYDSKTGWPSFTQPIDPHFLTEEEDNTLFYTRTEIRSLYGDSHLGHVFEDGPEPTGLRYCMNSAAMTFIPLDEMEEKGYGDYMDEVTS</sequence>
<dbReference type="Proteomes" id="UP000000271">
    <property type="component" value="Chromosome"/>
</dbReference>
<dbReference type="Pfam" id="PF01641">
    <property type="entry name" value="SelR"/>
    <property type="match status" value="1"/>
</dbReference>
<comment type="catalytic activity">
    <reaction evidence="6">
        <text>L-methionyl-[protein] + [thioredoxin]-disulfide + H2O = L-methionyl-(R)-S-oxide-[protein] + [thioredoxin]-dithiol</text>
        <dbReference type="Rhea" id="RHEA:24164"/>
        <dbReference type="Rhea" id="RHEA-COMP:10698"/>
        <dbReference type="Rhea" id="RHEA-COMP:10700"/>
        <dbReference type="Rhea" id="RHEA-COMP:12313"/>
        <dbReference type="Rhea" id="RHEA-COMP:12314"/>
        <dbReference type="ChEBI" id="CHEBI:15377"/>
        <dbReference type="ChEBI" id="CHEBI:16044"/>
        <dbReference type="ChEBI" id="CHEBI:29950"/>
        <dbReference type="ChEBI" id="CHEBI:45764"/>
        <dbReference type="ChEBI" id="CHEBI:50058"/>
        <dbReference type="EC" id="1.8.4.12"/>
    </reaction>
</comment>
<dbReference type="NCBIfam" id="TIGR00357">
    <property type="entry name" value="peptide-methionine (R)-S-oxide reductase MsrB"/>
    <property type="match status" value="1"/>
</dbReference>
<evidence type="ECO:0000313" key="11">
    <source>
        <dbReference type="Proteomes" id="UP000000271"/>
    </source>
</evidence>
<feature type="domain" description="MsrB" evidence="9">
    <location>
        <begin position="243"/>
        <end position="365"/>
    </location>
</feature>
<keyword evidence="11" id="KW-1185">Reference proteome</keyword>
<keyword evidence="4" id="KW-0511">Multifunctional enzyme</keyword>
<comment type="catalytic activity">
    <reaction evidence="5 8">
        <text>L-methionyl-[protein] + [thioredoxin]-disulfide + H2O = L-methionyl-(S)-S-oxide-[protein] + [thioredoxin]-dithiol</text>
        <dbReference type="Rhea" id="RHEA:14217"/>
        <dbReference type="Rhea" id="RHEA-COMP:10698"/>
        <dbReference type="Rhea" id="RHEA-COMP:10700"/>
        <dbReference type="Rhea" id="RHEA-COMP:12313"/>
        <dbReference type="Rhea" id="RHEA-COMP:12315"/>
        <dbReference type="ChEBI" id="CHEBI:15377"/>
        <dbReference type="ChEBI" id="CHEBI:16044"/>
        <dbReference type="ChEBI" id="CHEBI:29950"/>
        <dbReference type="ChEBI" id="CHEBI:44120"/>
        <dbReference type="ChEBI" id="CHEBI:50058"/>
        <dbReference type="EC" id="1.8.4.11"/>
    </reaction>
</comment>
<dbReference type="PROSITE" id="PS51790">
    <property type="entry name" value="MSRB"/>
    <property type="match status" value="1"/>
</dbReference>
<evidence type="ECO:0000256" key="5">
    <source>
        <dbReference type="ARBA" id="ARBA00047806"/>
    </source>
</evidence>
<dbReference type="SUPFAM" id="SSF55068">
    <property type="entry name" value="Peptide methionine sulfoxide reductase"/>
    <property type="match status" value="1"/>
</dbReference>
<dbReference type="GO" id="GO:0033743">
    <property type="term" value="F:peptide-methionine (R)-S-oxide reductase activity"/>
    <property type="evidence" value="ECO:0007669"/>
    <property type="project" value="UniProtKB-EC"/>
</dbReference>
<evidence type="ECO:0000313" key="10">
    <source>
        <dbReference type="EMBL" id="ADH99922.1"/>
    </source>
</evidence>
<dbReference type="Gene3D" id="2.170.150.20">
    <property type="entry name" value="Peptide methionine sulfoxide reductase"/>
    <property type="match status" value="1"/>
</dbReference>
<evidence type="ECO:0000256" key="2">
    <source>
        <dbReference type="ARBA" id="ARBA00007174"/>
    </source>
</evidence>
<proteinExistence type="inferred from homology"/>
<gene>
    <name evidence="8" type="primary">msrA</name>
    <name evidence="10" type="ordered locus">Bsel_2420</name>
</gene>
<evidence type="ECO:0000256" key="7">
    <source>
        <dbReference type="ARBA" id="ARBA00048782"/>
    </source>
</evidence>
<dbReference type="Gene3D" id="3.30.1060.10">
    <property type="entry name" value="Peptide methionine sulphoxide reductase MsrA"/>
    <property type="match status" value="1"/>
</dbReference>
<dbReference type="InterPro" id="IPR036509">
    <property type="entry name" value="Met_Sox_Rdtase_MsrA_sf"/>
</dbReference>
<dbReference type="PANTHER" id="PTHR43774:SF1">
    <property type="entry name" value="PEPTIDE METHIONINE SULFOXIDE REDUCTASE MSRA 2"/>
    <property type="match status" value="1"/>
</dbReference>
<dbReference type="GO" id="GO:0033744">
    <property type="term" value="F:L-methionine:thioredoxin-disulfide S-oxidoreductase activity"/>
    <property type="evidence" value="ECO:0007669"/>
    <property type="project" value="RHEA"/>
</dbReference>
<evidence type="ECO:0000256" key="1">
    <source>
        <dbReference type="ARBA" id="ARBA00005591"/>
    </source>
</evidence>
<dbReference type="AlphaFoldDB" id="D6XWU6"/>
<accession>D6XWU6</accession>
<dbReference type="eggNOG" id="COG0229">
    <property type="taxonomic scope" value="Bacteria"/>
</dbReference>
<dbReference type="InterPro" id="IPR002579">
    <property type="entry name" value="Met_Sox_Rdtase_MsrB_dom"/>
</dbReference>
<comment type="catalytic activity">
    <reaction evidence="7 8">
        <text>[thioredoxin]-disulfide + L-methionine + H2O = L-methionine (S)-S-oxide + [thioredoxin]-dithiol</text>
        <dbReference type="Rhea" id="RHEA:19993"/>
        <dbReference type="Rhea" id="RHEA-COMP:10698"/>
        <dbReference type="Rhea" id="RHEA-COMP:10700"/>
        <dbReference type="ChEBI" id="CHEBI:15377"/>
        <dbReference type="ChEBI" id="CHEBI:29950"/>
        <dbReference type="ChEBI" id="CHEBI:50058"/>
        <dbReference type="ChEBI" id="CHEBI:57844"/>
        <dbReference type="ChEBI" id="CHEBI:58772"/>
        <dbReference type="EC" id="1.8.4.11"/>
    </reaction>
</comment>
<evidence type="ECO:0000256" key="3">
    <source>
        <dbReference type="ARBA" id="ARBA00023002"/>
    </source>
</evidence>
<evidence type="ECO:0000256" key="4">
    <source>
        <dbReference type="ARBA" id="ARBA00023268"/>
    </source>
</evidence>
<dbReference type="eggNOG" id="COG0225">
    <property type="taxonomic scope" value="Bacteria"/>
</dbReference>
<feature type="active site" evidence="8">
    <location>
        <position position="57"/>
    </location>
</feature>